<proteinExistence type="predicted"/>
<name>G7YBI3_CLOSI</name>
<protein>
    <submittedName>
        <fullName evidence="1">Uncharacterized protein</fullName>
    </submittedName>
</protein>
<gene>
    <name evidence="1" type="ORF">CLF_104367</name>
</gene>
<reference evidence="1" key="1">
    <citation type="journal article" date="2011" name="Genome Biol.">
        <title>The draft genome of the carcinogenic human liver fluke Clonorchis sinensis.</title>
        <authorList>
            <person name="Wang X."/>
            <person name="Chen W."/>
            <person name="Huang Y."/>
            <person name="Sun J."/>
            <person name="Men J."/>
            <person name="Liu H."/>
            <person name="Luo F."/>
            <person name="Guo L."/>
            <person name="Lv X."/>
            <person name="Deng C."/>
            <person name="Zhou C."/>
            <person name="Fan Y."/>
            <person name="Li X."/>
            <person name="Huang L."/>
            <person name="Hu Y."/>
            <person name="Liang C."/>
            <person name="Hu X."/>
            <person name="Xu J."/>
            <person name="Yu X."/>
        </authorList>
    </citation>
    <scope>NUCLEOTIDE SEQUENCE [LARGE SCALE GENOMIC DNA]</scope>
    <source>
        <strain evidence="1">Henan</strain>
    </source>
</reference>
<accession>G7YBI3</accession>
<organism evidence="1 2">
    <name type="scientific">Clonorchis sinensis</name>
    <name type="common">Chinese liver fluke</name>
    <dbReference type="NCBI Taxonomy" id="79923"/>
    <lineage>
        <taxon>Eukaryota</taxon>
        <taxon>Metazoa</taxon>
        <taxon>Spiralia</taxon>
        <taxon>Lophotrochozoa</taxon>
        <taxon>Platyhelminthes</taxon>
        <taxon>Trematoda</taxon>
        <taxon>Digenea</taxon>
        <taxon>Opisthorchiida</taxon>
        <taxon>Opisthorchiata</taxon>
        <taxon>Opisthorchiidae</taxon>
        <taxon>Clonorchis</taxon>
    </lineage>
</organism>
<evidence type="ECO:0000313" key="2">
    <source>
        <dbReference type="Proteomes" id="UP000008909"/>
    </source>
</evidence>
<dbReference type="EMBL" id="DF143034">
    <property type="protein sequence ID" value="GAA50317.1"/>
    <property type="molecule type" value="Genomic_DNA"/>
</dbReference>
<keyword evidence="2" id="KW-1185">Reference proteome</keyword>
<dbReference type="Proteomes" id="UP000008909">
    <property type="component" value="Unassembled WGS sequence"/>
</dbReference>
<sequence length="665" mass="74467">MNTSPHVPNPNLEDQKTAFVRPLTIDQPGMRDCDCCADTTQYSLMDHEVTQAHTTETKNSYERTTKPGTVFQRFRGYKKLMSFLERTIEYSTVLHWRNFPSYGVEPNFLAIGKIHGIFVDRIQIQVLEKDDIGMTFINPCQRAPPFLCRKDPIRHQVSFCKLGLSRFVVSCSPKRGLKIERQCELLNRHDDGQTALCIMDFRVEKSPTGNPYRTGRGSPGCGFTYYMPVKLNSQCTTHKVAENSSIAHDRCRPSWGWLIRCEIRGHLVSRYGTICHILIRIYIQQLSMIGAKERHIQGLETEETCEDEAKEVLVKEGALQMGTVFYESLPAFLTRSNASFRTSSLSKLTKYAQQLRRPVVRGLVGQTAESVASGRVSELCCPPLRGLIGLMNGGTPCASKYSISKHELSRYKPLGTKNLSIADDSQVKSVNLRTPSITHIMAQQSRKGVDVGCIASVHSHRQHVPKTNINEPVITGYSIESNNTEEVKKLAADGSLRQESVLLVIRSICSREELGYWTLDQTLKGSQEKVNSTLTSQRLSWIMSAVKEQEAKSTNLSATSVYLDVRDRCESLRVTGQLLATKLGLKISPPEAAVVKEMAENSSERVQLPDSVTTPSNMASEIVGPVVIHDHEGQSHKFNNIERKNPTYTEPVRLISDELGAFIVT</sequence>
<reference key="2">
    <citation type="submission" date="2011-10" db="EMBL/GenBank/DDBJ databases">
        <title>The genome and transcriptome sequence of Clonorchis sinensis provide insights into the carcinogenic liver fluke.</title>
        <authorList>
            <person name="Wang X."/>
            <person name="Huang Y."/>
            <person name="Chen W."/>
            <person name="Liu H."/>
            <person name="Guo L."/>
            <person name="Chen Y."/>
            <person name="Luo F."/>
            <person name="Zhou W."/>
            <person name="Sun J."/>
            <person name="Mao Q."/>
            <person name="Liang P."/>
            <person name="Zhou C."/>
            <person name="Tian Y."/>
            <person name="Men J."/>
            <person name="Lv X."/>
            <person name="Huang L."/>
            <person name="Zhou J."/>
            <person name="Hu Y."/>
            <person name="Li R."/>
            <person name="Zhang F."/>
            <person name="Lei H."/>
            <person name="Li X."/>
            <person name="Hu X."/>
            <person name="Liang C."/>
            <person name="Xu J."/>
            <person name="Wu Z."/>
            <person name="Yu X."/>
        </authorList>
    </citation>
    <scope>NUCLEOTIDE SEQUENCE</scope>
    <source>
        <strain>Henan</strain>
    </source>
</reference>
<dbReference type="AlphaFoldDB" id="G7YBI3"/>
<evidence type="ECO:0000313" key="1">
    <source>
        <dbReference type="EMBL" id="GAA50317.1"/>
    </source>
</evidence>